<dbReference type="EMBL" id="JAINUF010000005">
    <property type="protein sequence ID" value="KAJ8358578.1"/>
    <property type="molecule type" value="Genomic_DNA"/>
</dbReference>
<comment type="subcellular location">
    <subcellularLocation>
        <location evidence="1">Membrane</location>
    </subcellularLocation>
</comment>
<dbReference type="InterPro" id="IPR017452">
    <property type="entry name" value="GPCR_Rhodpsn_7TM"/>
</dbReference>
<dbReference type="GO" id="GO:0016020">
    <property type="term" value="C:membrane"/>
    <property type="evidence" value="ECO:0007669"/>
    <property type="project" value="UniProtKB-SubCell"/>
</dbReference>
<dbReference type="InterPro" id="IPR052921">
    <property type="entry name" value="GPCR1_Superfamily_Member"/>
</dbReference>
<protein>
    <recommendedName>
        <fullName evidence="5">G-protein coupled receptors family 1 profile domain-containing protein</fullName>
    </recommendedName>
</protein>
<dbReference type="Pfam" id="PF00001">
    <property type="entry name" value="7tm_1"/>
    <property type="match status" value="1"/>
</dbReference>
<dbReference type="PROSITE" id="PS50262">
    <property type="entry name" value="G_PROTEIN_RECEP_F1_2"/>
    <property type="match status" value="1"/>
</dbReference>
<keyword evidence="7" id="KW-1185">Reference proteome</keyword>
<organism evidence="6 7">
    <name type="scientific">Synaphobranchus kaupii</name>
    <name type="common">Kaup's arrowtooth eel</name>
    <dbReference type="NCBI Taxonomy" id="118154"/>
    <lineage>
        <taxon>Eukaryota</taxon>
        <taxon>Metazoa</taxon>
        <taxon>Chordata</taxon>
        <taxon>Craniata</taxon>
        <taxon>Vertebrata</taxon>
        <taxon>Euteleostomi</taxon>
        <taxon>Actinopterygii</taxon>
        <taxon>Neopterygii</taxon>
        <taxon>Teleostei</taxon>
        <taxon>Anguilliformes</taxon>
        <taxon>Synaphobranchidae</taxon>
        <taxon>Synaphobranchus</taxon>
    </lineage>
</organism>
<proteinExistence type="predicted"/>
<dbReference type="Proteomes" id="UP001152622">
    <property type="component" value="Chromosome 5"/>
</dbReference>
<keyword evidence="4" id="KW-0472">Membrane</keyword>
<comment type="caution">
    <text evidence="6">The sequence shown here is derived from an EMBL/GenBank/DDBJ whole genome shotgun (WGS) entry which is preliminary data.</text>
</comment>
<keyword evidence="2" id="KW-0812">Transmembrane</keyword>
<dbReference type="OrthoDB" id="6359945at2759"/>
<dbReference type="SUPFAM" id="SSF81321">
    <property type="entry name" value="Family A G protein-coupled receptor-like"/>
    <property type="match status" value="1"/>
</dbReference>
<dbReference type="Gene3D" id="1.20.1070.10">
    <property type="entry name" value="Rhodopsin 7-helix transmembrane proteins"/>
    <property type="match status" value="1"/>
</dbReference>
<dbReference type="AlphaFoldDB" id="A0A9Q1IYE9"/>
<reference evidence="6" key="1">
    <citation type="journal article" date="2023" name="Science">
        <title>Genome structures resolve the early diversification of teleost fishes.</title>
        <authorList>
            <person name="Parey E."/>
            <person name="Louis A."/>
            <person name="Montfort J."/>
            <person name="Bouchez O."/>
            <person name="Roques C."/>
            <person name="Iampietro C."/>
            <person name="Lluch J."/>
            <person name="Castinel A."/>
            <person name="Donnadieu C."/>
            <person name="Desvignes T."/>
            <person name="Floi Bucao C."/>
            <person name="Jouanno E."/>
            <person name="Wen M."/>
            <person name="Mejri S."/>
            <person name="Dirks R."/>
            <person name="Jansen H."/>
            <person name="Henkel C."/>
            <person name="Chen W.J."/>
            <person name="Zahm M."/>
            <person name="Cabau C."/>
            <person name="Klopp C."/>
            <person name="Thompson A.W."/>
            <person name="Robinson-Rechavi M."/>
            <person name="Braasch I."/>
            <person name="Lecointre G."/>
            <person name="Bobe J."/>
            <person name="Postlethwait J.H."/>
            <person name="Berthelot C."/>
            <person name="Roest Crollius H."/>
            <person name="Guiguen Y."/>
        </authorList>
    </citation>
    <scope>NUCLEOTIDE SEQUENCE</scope>
    <source>
        <strain evidence="6">WJC10195</strain>
    </source>
</reference>
<dbReference type="GO" id="GO:0004930">
    <property type="term" value="F:G protein-coupled receptor activity"/>
    <property type="evidence" value="ECO:0007669"/>
    <property type="project" value="InterPro"/>
</dbReference>
<evidence type="ECO:0000256" key="4">
    <source>
        <dbReference type="ARBA" id="ARBA00023136"/>
    </source>
</evidence>
<dbReference type="GO" id="GO:0004984">
    <property type="term" value="F:olfactory receptor activity"/>
    <property type="evidence" value="ECO:0007669"/>
    <property type="project" value="TreeGrafter"/>
</dbReference>
<dbReference type="GO" id="GO:0005549">
    <property type="term" value="F:odorant binding"/>
    <property type="evidence" value="ECO:0007669"/>
    <property type="project" value="TreeGrafter"/>
</dbReference>
<dbReference type="PANTHER" id="PTHR26451">
    <property type="entry name" value="G_PROTEIN_RECEP_F1_2 DOMAIN-CONTAINING PROTEIN"/>
    <property type="match status" value="1"/>
</dbReference>
<dbReference type="PANTHER" id="PTHR26451:SF998">
    <property type="entry name" value="ODORANT RECEPTOR-RELATED"/>
    <property type="match status" value="1"/>
</dbReference>
<dbReference type="InterPro" id="IPR000276">
    <property type="entry name" value="GPCR_Rhodpsn"/>
</dbReference>
<evidence type="ECO:0000313" key="6">
    <source>
        <dbReference type="EMBL" id="KAJ8358578.1"/>
    </source>
</evidence>
<keyword evidence="3" id="KW-1133">Transmembrane helix</keyword>
<evidence type="ECO:0000259" key="5">
    <source>
        <dbReference type="PROSITE" id="PS50262"/>
    </source>
</evidence>
<feature type="domain" description="G-protein coupled receptors family 1 profile" evidence="5">
    <location>
        <begin position="1"/>
        <end position="108"/>
    </location>
</feature>
<name>A0A9Q1IYE9_SYNKA</name>
<evidence type="ECO:0000313" key="7">
    <source>
        <dbReference type="Proteomes" id="UP001152622"/>
    </source>
</evidence>
<gene>
    <name evidence="6" type="ORF">SKAU_G00151030</name>
</gene>
<sequence length="108" mass="11672">MPFCFIVLIIADITSKNTPLNLAGMAIERYIAICDPLHHAQVCTVHRTYIAIGVSWGVGAVPAMSDLSHVCSESRRERSRFGPKGSEHDPAARGAGVPVYALLRCPLV</sequence>
<evidence type="ECO:0000256" key="3">
    <source>
        <dbReference type="ARBA" id="ARBA00022989"/>
    </source>
</evidence>
<evidence type="ECO:0000256" key="2">
    <source>
        <dbReference type="ARBA" id="ARBA00022692"/>
    </source>
</evidence>
<accession>A0A9Q1IYE9</accession>
<evidence type="ECO:0000256" key="1">
    <source>
        <dbReference type="ARBA" id="ARBA00004370"/>
    </source>
</evidence>